<dbReference type="AlphaFoldDB" id="A0A382FL14"/>
<accession>A0A382FL14</accession>
<gene>
    <name evidence="2" type="ORF">METZ01_LOCUS216564</name>
</gene>
<dbReference type="SUPFAM" id="SSF75304">
    <property type="entry name" value="Amidase signature (AS) enzymes"/>
    <property type="match status" value="1"/>
</dbReference>
<dbReference type="PANTHER" id="PTHR11895">
    <property type="entry name" value="TRANSAMIDASE"/>
    <property type="match status" value="1"/>
</dbReference>
<protein>
    <recommendedName>
        <fullName evidence="1">Amidase domain-containing protein</fullName>
    </recommendedName>
</protein>
<dbReference type="PROSITE" id="PS00571">
    <property type="entry name" value="AMIDASES"/>
    <property type="match status" value="1"/>
</dbReference>
<proteinExistence type="predicted"/>
<dbReference type="InterPro" id="IPR023631">
    <property type="entry name" value="Amidase_dom"/>
</dbReference>
<evidence type="ECO:0000313" key="2">
    <source>
        <dbReference type="EMBL" id="SVB63710.1"/>
    </source>
</evidence>
<evidence type="ECO:0000259" key="1">
    <source>
        <dbReference type="Pfam" id="PF01425"/>
    </source>
</evidence>
<feature type="domain" description="Amidase" evidence="1">
    <location>
        <begin position="34"/>
        <end position="452"/>
    </location>
</feature>
<dbReference type="NCBIfam" id="NF005899">
    <property type="entry name" value="PRK07869.1"/>
    <property type="match status" value="1"/>
</dbReference>
<dbReference type="InterPro" id="IPR020556">
    <property type="entry name" value="Amidase_CS"/>
</dbReference>
<sequence length="469" mass="51986">MNKSIHAFSNDCLSDFDGFDLAKLIQSREVSKKEIIESTINRIEILDAHLNGLAIDNFQQALESSEIVNGGFFDGVPTLIKDNMPLATFPTRHGSEAIVEPIIADEHDAYMKQFLSLGFNWMGKTRLSEFGLNATTEPPNGNPVLNPWHTEYSSGASSSGSAALVASGAVPIAHGNDGGGSIRIPASCCGLVGLKPNRGRHILSDVAKSLPVKVLSDGVLTRSVRDTAVFHAEMEKVYKNSKLPEIGLVDSPSKKRLRVGLQLDSINNYKTTPEVRELIIKMASLLEELGHKVDEIKIPIQTSFIDDFILYWSFLAFTIPTFGKQKVYRKLDEQKLEPFTKGLSKYFKQNFLKFPMSLLRLRQIYKSYNKIFDHCDVLLTPVLAQPPSPLGYISPNIPFDELIDRLMRYASFTPLANVSGAPAISIPAGLSKQRLPIGAHFFGKQGDEKTLLELAIEIEEAQPWPKIMK</sequence>
<dbReference type="GO" id="GO:0003824">
    <property type="term" value="F:catalytic activity"/>
    <property type="evidence" value="ECO:0007669"/>
    <property type="project" value="InterPro"/>
</dbReference>
<dbReference type="PANTHER" id="PTHR11895:SF7">
    <property type="entry name" value="GLUTAMYL-TRNA(GLN) AMIDOTRANSFERASE SUBUNIT A, MITOCHONDRIAL"/>
    <property type="match status" value="1"/>
</dbReference>
<dbReference type="EMBL" id="UINC01050583">
    <property type="protein sequence ID" value="SVB63710.1"/>
    <property type="molecule type" value="Genomic_DNA"/>
</dbReference>
<dbReference type="Gene3D" id="3.90.1300.10">
    <property type="entry name" value="Amidase signature (AS) domain"/>
    <property type="match status" value="1"/>
</dbReference>
<name>A0A382FL14_9ZZZZ</name>
<dbReference type="InterPro" id="IPR036928">
    <property type="entry name" value="AS_sf"/>
</dbReference>
<reference evidence="2" key="1">
    <citation type="submission" date="2018-05" db="EMBL/GenBank/DDBJ databases">
        <authorList>
            <person name="Lanie J.A."/>
            <person name="Ng W.-L."/>
            <person name="Kazmierczak K.M."/>
            <person name="Andrzejewski T.M."/>
            <person name="Davidsen T.M."/>
            <person name="Wayne K.J."/>
            <person name="Tettelin H."/>
            <person name="Glass J.I."/>
            <person name="Rusch D."/>
            <person name="Podicherti R."/>
            <person name="Tsui H.-C.T."/>
            <person name="Winkler M.E."/>
        </authorList>
    </citation>
    <scope>NUCLEOTIDE SEQUENCE</scope>
</reference>
<organism evidence="2">
    <name type="scientific">marine metagenome</name>
    <dbReference type="NCBI Taxonomy" id="408172"/>
    <lineage>
        <taxon>unclassified sequences</taxon>
        <taxon>metagenomes</taxon>
        <taxon>ecological metagenomes</taxon>
    </lineage>
</organism>
<dbReference type="Pfam" id="PF01425">
    <property type="entry name" value="Amidase"/>
    <property type="match status" value="1"/>
</dbReference>
<dbReference type="InterPro" id="IPR000120">
    <property type="entry name" value="Amidase"/>
</dbReference>